<reference evidence="7 8" key="1">
    <citation type="submission" date="2020-05" db="EMBL/GenBank/DDBJ databases">
        <authorList>
            <person name="Kim M.K."/>
        </authorList>
    </citation>
    <scope>NUCLEOTIDE SEQUENCE [LARGE SCALE GENOMIC DNA]</scope>
    <source>
        <strain evidence="7 8">BT25</strain>
    </source>
</reference>
<evidence type="ECO:0000256" key="5">
    <source>
        <dbReference type="PROSITE-ProRule" id="PRU00335"/>
    </source>
</evidence>
<dbReference type="Pfam" id="PF00440">
    <property type="entry name" value="TetR_N"/>
    <property type="match status" value="1"/>
</dbReference>
<dbReference type="EMBL" id="JABUMX010000001">
    <property type="protein sequence ID" value="NTS29953.1"/>
    <property type="molecule type" value="Genomic_DNA"/>
</dbReference>
<dbReference type="RefSeq" id="WP_051615122.1">
    <property type="nucleotide sequence ID" value="NZ_CP088292.1"/>
</dbReference>
<dbReference type="InterPro" id="IPR001647">
    <property type="entry name" value="HTH_TetR"/>
</dbReference>
<proteinExistence type="predicted"/>
<keyword evidence="8" id="KW-1185">Reference proteome</keyword>
<keyword evidence="4" id="KW-0804">Transcription</keyword>
<evidence type="ECO:0000256" key="2">
    <source>
        <dbReference type="ARBA" id="ARBA00023015"/>
    </source>
</evidence>
<dbReference type="PANTHER" id="PTHR30055:SF226">
    <property type="entry name" value="HTH-TYPE TRANSCRIPTIONAL REGULATOR PKSA"/>
    <property type="match status" value="1"/>
</dbReference>
<dbReference type="SUPFAM" id="SSF48498">
    <property type="entry name" value="Tetracyclin repressor-like, C-terminal domain"/>
    <property type="match status" value="1"/>
</dbReference>
<dbReference type="Gene3D" id="1.10.10.60">
    <property type="entry name" value="Homeodomain-like"/>
    <property type="match status" value="1"/>
</dbReference>
<dbReference type="GO" id="GO:0003700">
    <property type="term" value="F:DNA-binding transcription factor activity"/>
    <property type="evidence" value="ECO:0007669"/>
    <property type="project" value="TreeGrafter"/>
</dbReference>
<evidence type="ECO:0000256" key="3">
    <source>
        <dbReference type="ARBA" id="ARBA00023125"/>
    </source>
</evidence>
<dbReference type="PROSITE" id="PS50977">
    <property type="entry name" value="HTH_TETR_2"/>
    <property type="match status" value="1"/>
</dbReference>
<dbReference type="PRINTS" id="PR00455">
    <property type="entry name" value="HTHTETR"/>
</dbReference>
<keyword evidence="3 5" id="KW-0238">DNA-binding</keyword>
<dbReference type="AlphaFoldDB" id="A0A849VPS7"/>
<gene>
    <name evidence="7" type="ORF">HQ945_01685</name>
</gene>
<evidence type="ECO:0000256" key="1">
    <source>
        <dbReference type="ARBA" id="ARBA00022491"/>
    </source>
</evidence>
<dbReference type="GO" id="GO:0000976">
    <property type="term" value="F:transcription cis-regulatory region binding"/>
    <property type="evidence" value="ECO:0007669"/>
    <property type="project" value="TreeGrafter"/>
</dbReference>
<comment type="caution">
    <text evidence="7">The sequence shown here is derived from an EMBL/GenBank/DDBJ whole genome shotgun (WGS) entry which is preliminary data.</text>
</comment>
<protein>
    <submittedName>
        <fullName evidence="7">TetR/AcrR family transcriptional regulator</fullName>
    </submittedName>
</protein>
<organism evidence="7 8">
    <name type="scientific">Phyllobacterium pellucidum</name>
    <dbReference type="NCBI Taxonomy" id="2740464"/>
    <lineage>
        <taxon>Bacteria</taxon>
        <taxon>Pseudomonadati</taxon>
        <taxon>Pseudomonadota</taxon>
        <taxon>Alphaproteobacteria</taxon>
        <taxon>Hyphomicrobiales</taxon>
        <taxon>Phyllobacteriaceae</taxon>
        <taxon>Phyllobacterium</taxon>
    </lineage>
</organism>
<dbReference type="PANTHER" id="PTHR30055">
    <property type="entry name" value="HTH-TYPE TRANSCRIPTIONAL REGULATOR RUTR"/>
    <property type="match status" value="1"/>
</dbReference>
<name>A0A849VPS7_9HYPH</name>
<evidence type="ECO:0000256" key="4">
    <source>
        <dbReference type="ARBA" id="ARBA00023163"/>
    </source>
</evidence>
<dbReference type="InterPro" id="IPR039538">
    <property type="entry name" value="BetI_C"/>
</dbReference>
<dbReference type="Proteomes" id="UP000550508">
    <property type="component" value="Unassembled WGS sequence"/>
</dbReference>
<feature type="domain" description="HTH tetR-type" evidence="6">
    <location>
        <begin position="37"/>
        <end position="97"/>
    </location>
</feature>
<accession>A0A849VPS7</accession>
<dbReference type="InterPro" id="IPR009057">
    <property type="entry name" value="Homeodomain-like_sf"/>
</dbReference>
<evidence type="ECO:0000259" key="6">
    <source>
        <dbReference type="PROSITE" id="PS50977"/>
    </source>
</evidence>
<keyword evidence="2" id="KW-0805">Transcription regulation</keyword>
<sequence>MVDQILPKQARSASDDDAEGSHCFVAKLFGKRARNREAQEERILNAAMSCFIRSGFRGASMNDICSEAGMSPGALYRYFPSKEAIIETIAAMHRQQSNEILDRMLQSNNIIDAITQVGTDHVRKMSLNDSGPGPADSSARLFVEVRAEAMRNETVAATCELHEGMMREKLHAALEAAKARGEIDPIADMDLVVASLAAMGEGIIMRNFPAQGLPVEALEPVFRALAVAMLRPTSSKI</sequence>
<keyword evidence="1" id="KW-0678">Repressor</keyword>
<dbReference type="InterPro" id="IPR050109">
    <property type="entry name" value="HTH-type_TetR-like_transc_reg"/>
</dbReference>
<dbReference type="Pfam" id="PF13977">
    <property type="entry name" value="TetR_C_6"/>
    <property type="match status" value="1"/>
</dbReference>
<dbReference type="InterPro" id="IPR036271">
    <property type="entry name" value="Tet_transcr_reg_TetR-rel_C_sf"/>
</dbReference>
<dbReference type="SUPFAM" id="SSF46689">
    <property type="entry name" value="Homeodomain-like"/>
    <property type="match status" value="1"/>
</dbReference>
<evidence type="ECO:0000313" key="8">
    <source>
        <dbReference type="Proteomes" id="UP000550508"/>
    </source>
</evidence>
<evidence type="ECO:0000313" key="7">
    <source>
        <dbReference type="EMBL" id="NTS29953.1"/>
    </source>
</evidence>
<feature type="DNA-binding region" description="H-T-H motif" evidence="5">
    <location>
        <begin position="60"/>
        <end position="79"/>
    </location>
</feature>
<dbReference type="Gene3D" id="1.10.357.10">
    <property type="entry name" value="Tetracycline Repressor, domain 2"/>
    <property type="match status" value="1"/>
</dbReference>